<dbReference type="Pfam" id="PF00814">
    <property type="entry name" value="TsaD"/>
    <property type="match status" value="1"/>
</dbReference>
<dbReference type="AlphaFoldDB" id="A0A261F0S8"/>
<dbReference type="InterPro" id="IPR043129">
    <property type="entry name" value="ATPase_NBD"/>
</dbReference>
<evidence type="ECO:0000259" key="2">
    <source>
        <dbReference type="Pfam" id="PF00814"/>
    </source>
</evidence>
<protein>
    <submittedName>
        <fullName evidence="3">tRNA threonylcarbamoyladenosine biosynthesis protein TsaB</fullName>
    </submittedName>
</protein>
<dbReference type="Proteomes" id="UP000216725">
    <property type="component" value="Unassembled WGS sequence"/>
</dbReference>
<dbReference type="Gene3D" id="3.30.420.40">
    <property type="match status" value="1"/>
</dbReference>
<evidence type="ECO:0000313" key="4">
    <source>
        <dbReference type="Proteomes" id="UP000216725"/>
    </source>
</evidence>
<sequence>MNASSAEGSGTDRRNATDGDGIPTLVIDTSFGATVGIVGREPHHEPDSRAHVEKLQPAIADVVAQAGLEPGDIRRIVVGTGPAPFTGLRAGIVAARAAAFATGAELLGQNILEPQAVWRAGLQYPDGRRHLVLAVNDARRRQLYYALYECVPGDPVPRTILDMDIAGAGVIAHRINEWIRGRDTPEGGGIVVDVCGTGARRYASSFQGIVALGELVDDSALYAAGADGPRIMANLATAHRDRGDSCSTEPLYLRRPDVSQPAPLKAVMTQEDLRKEAARHLAQETGR</sequence>
<dbReference type="GO" id="GO:0002949">
    <property type="term" value="P:tRNA threonylcarbamoyladenosine modification"/>
    <property type="evidence" value="ECO:0007669"/>
    <property type="project" value="InterPro"/>
</dbReference>
<dbReference type="EMBL" id="MWWR01000003">
    <property type="protein sequence ID" value="OZG52698.1"/>
    <property type="molecule type" value="Genomic_DNA"/>
</dbReference>
<evidence type="ECO:0000313" key="3">
    <source>
        <dbReference type="EMBL" id="OZG52698.1"/>
    </source>
</evidence>
<feature type="region of interest" description="Disordered" evidence="1">
    <location>
        <begin position="1"/>
        <end position="23"/>
    </location>
</feature>
<dbReference type="InterPro" id="IPR000905">
    <property type="entry name" value="Gcp-like_dom"/>
</dbReference>
<proteinExistence type="predicted"/>
<gene>
    <name evidence="3" type="ORF">PSRA_0430</name>
</gene>
<dbReference type="InterPro" id="IPR022496">
    <property type="entry name" value="T6A_TsaB"/>
</dbReference>
<keyword evidence="4" id="KW-1185">Reference proteome</keyword>
<organism evidence="3 4">
    <name type="scientific">Pseudoscardovia radai</name>
    <dbReference type="NCBI Taxonomy" id="987066"/>
    <lineage>
        <taxon>Bacteria</taxon>
        <taxon>Bacillati</taxon>
        <taxon>Actinomycetota</taxon>
        <taxon>Actinomycetes</taxon>
        <taxon>Bifidobacteriales</taxon>
        <taxon>Bifidobacteriaceae</taxon>
        <taxon>Pseudoscardovia</taxon>
    </lineage>
</organism>
<evidence type="ECO:0000256" key="1">
    <source>
        <dbReference type="SAM" id="MobiDB-lite"/>
    </source>
</evidence>
<dbReference type="NCBIfam" id="TIGR03725">
    <property type="entry name" value="T6A_YeaZ"/>
    <property type="match status" value="1"/>
</dbReference>
<reference evidence="3 4" key="1">
    <citation type="journal article" date="2017" name="BMC Genomics">
        <title>Comparative genomic and phylogenomic analyses of the Bifidobacteriaceae family.</title>
        <authorList>
            <person name="Lugli G.A."/>
            <person name="Milani C."/>
            <person name="Turroni F."/>
            <person name="Duranti S."/>
            <person name="Mancabelli L."/>
            <person name="Mangifesta M."/>
            <person name="Ferrario C."/>
            <person name="Modesto M."/>
            <person name="Mattarelli P."/>
            <person name="Jiri K."/>
            <person name="van Sinderen D."/>
            <person name="Ventura M."/>
        </authorList>
    </citation>
    <scope>NUCLEOTIDE SEQUENCE [LARGE SCALE GENOMIC DNA]</scope>
    <source>
        <strain evidence="3 4">DSM 24742</strain>
    </source>
</reference>
<name>A0A261F0S8_9BIFI</name>
<accession>A0A261F0S8</accession>
<comment type="caution">
    <text evidence="3">The sequence shown here is derived from an EMBL/GenBank/DDBJ whole genome shotgun (WGS) entry which is preliminary data.</text>
</comment>
<dbReference type="SUPFAM" id="SSF53067">
    <property type="entry name" value="Actin-like ATPase domain"/>
    <property type="match status" value="1"/>
</dbReference>
<feature type="domain" description="Gcp-like" evidence="2">
    <location>
        <begin position="48"/>
        <end position="149"/>
    </location>
</feature>